<evidence type="ECO:0000313" key="3">
    <source>
        <dbReference type="EMBL" id="EDV95756.1"/>
    </source>
</evidence>
<feature type="signal peptide" evidence="2">
    <location>
        <begin position="1"/>
        <end position="21"/>
    </location>
</feature>
<feature type="chain" id="PRO_5002808108" evidence="2">
    <location>
        <begin position="22"/>
        <end position="184"/>
    </location>
</feature>
<dbReference type="PhylomeDB" id="B4J0T5"/>
<dbReference type="HOGENOM" id="CLU_1397697_0_0_1"/>
<sequence length="184" mass="19389">MFKLQLSLFAVVLALLDASTAGSLEWPANLVSLSTGKSSQSLPLPLQLPEESSAETASESSASSSAEPQLEEASESSAASSSADAAADAQLVPVSIPLPLILATRSGLRSVLTIQEPTLARLGELVEHVPSAISHQSQTVVHDHRRVVTPIVAPAVRTTKLVRQHPPLLWTLSSADPRVILLRN</sequence>
<dbReference type="GO" id="GO:0005212">
    <property type="term" value="F:structural constituent of eye lens"/>
    <property type="evidence" value="ECO:0007669"/>
    <property type="project" value="EnsemblMetazoa"/>
</dbReference>
<dbReference type="PANTHER" id="PTHR34931:SF3">
    <property type="entry name" value="FI02976P-RELATED"/>
    <property type="match status" value="1"/>
</dbReference>
<keyword evidence="2" id="KW-0732">Signal</keyword>
<dbReference type="OMA" id="QTIVHDH"/>
<evidence type="ECO:0000256" key="1">
    <source>
        <dbReference type="SAM" id="MobiDB-lite"/>
    </source>
</evidence>
<organism evidence="4">
    <name type="scientific">Drosophila grimshawi</name>
    <name type="common">Hawaiian fruit fly</name>
    <name type="synonym">Idiomyia grimshawi</name>
    <dbReference type="NCBI Taxonomy" id="7222"/>
    <lineage>
        <taxon>Eukaryota</taxon>
        <taxon>Metazoa</taxon>
        <taxon>Ecdysozoa</taxon>
        <taxon>Arthropoda</taxon>
        <taxon>Hexapoda</taxon>
        <taxon>Insecta</taxon>
        <taxon>Pterygota</taxon>
        <taxon>Neoptera</taxon>
        <taxon>Endopterygota</taxon>
        <taxon>Diptera</taxon>
        <taxon>Brachycera</taxon>
        <taxon>Muscomorpha</taxon>
        <taxon>Ephydroidea</taxon>
        <taxon>Drosophilidae</taxon>
        <taxon>Drosophila</taxon>
        <taxon>Hawaiian Drosophila</taxon>
    </lineage>
</organism>
<name>B4J0T5_DROGR</name>
<gene>
    <name evidence="3" type="primary">Dgri\GH15881</name>
    <name evidence="3" type="ORF">Dgri_GH15881</name>
</gene>
<dbReference type="Pfam" id="PF04527">
    <property type="entry name" value="Retinin_C"/>
    <property type="match status" value="1"/>
</dbReference>
<dbReference type="OrthoDB" id="7883491at2759"/>
<dbReference type="AlphaFoldDB" id="B4J0T5"/>
<dbReference type="GO" id="GO:0005615">
    <property type="term" value="C:extracellular space"/>
    <property type="evidence" value="ECO:0007669"/>
    <property type="project" value="EnsemblMetazoa"/>
</dbReference>
<proteinExistence type="predicted"/>
<feature type="region of interest" description="Disordered" evidence="1">
    <location>
        <begin position="35"/>
        <end position="81"/>
    </location>
</feature>
<evidence type="ECO:0000256" key="2">
    <source>
        <dbReference type="SAM" id="SignalP"/>
    </source>
</evidence>
<dbReference type="KEGG" id="dgr:6557335"/>
<dbReference type="EMBL" id="CH916366">
    <property type="protein sequence ID" value="EDV95756.1"/>
    <property type="molecule type" value="Genomic_DNA"/>
</dbReference>
<dbReference type="InterPro" id="IPR007614">
    <property type="entry name" value="Retinin_C"/>
</dbReference>
<keyword evidence="4" id="KW-1185">Reference proteome</keyword>
<feature type="compositionally biased region" description="Low complexity" evidence="1">
    <location>
        <begin position="38"/>
        <end position="68"/>
    </location>
</feature>
<dbReference type="Proteomes" id="UP000001070">
    <property type="component" value="Unassembled WGS sequence"/>
</dbReference>
<protein>
    <submittedName>
        <fullName evidence="3">GH15881</fullName>
    </submittedName>
</protein>
<evidence type="ECO:0000313" key="4">
    <source>
        <dbReference type="Proteomes" id="UP000001070"/>
    </source>
</evidence>
<dbReference type="InParanoid" id="B4J0T5"/>
<accession>B4J0T5</accession>
<dbReference type="PANTHER" id="PTHR34931">
    <property type="entry name" value="FI02976P-RELATED"/>
    <property type="match status" value="1"/>
</dbReference>
<dbReference type="FunCoup" id="B4J0T5">
    <property type="interactions" value="67"/>
</dbReference>
<reference evidence="3 4" key="1">
    <citation type="journal article" date="2007" name="Nature">
        <title>Evolution of genes and genomes on the Drosophila phylogeny.</title>
        <authorList>
            <consortium name="Drosophila 12 Genomes Consortium"/>
            <person name="Clark A.G."/>
            <person name="Eisen M.B."/>
            <person name="Smith D.R."/>
            <person name="Bergman C.M."/>
            <person name="Oliver B."/>
            <person name="Markow T.A."/>
            <person name="Kaufman T.C."/>
            <person name="Kellis M."/>
            <person name="Gelbart W."/>
            <person name="Iyer V.N."/>
            <person name="Pollard D.A."/>
            <person name="Sackton T.B."/>
            <person name="Larracuente A.M."/>
            <person name="Singh N.D."/>
            <person name="Abad J.P."/>
            <person name="Abt D.N."/>
            <person name="Adryan B."/>
            <person name="Aguade M."/>
            <person name="Akashi H."/>
            <person name="Anderson W.W."/>
            <person name="Aquadro C.F."/>
            <person name="Ardell D.H."/>
            <person name="Arguello R."/>
            <person name="Artieri C.G."/>
            <person name="Barbash D.A."/>
            <person name="Barker D."/>
            <person name="Barsanti P."/>
            <person name="Batterham P."/>
            <person name="Batzoglou S."/>
            <person name="Begun D."/>
            <person name="Bhutkar A."/>
            <person name="Blanco E."/>
            <person name="Bosak S.A."/>
            <person name="Bradley R.K."/>
            <person name="Brand A.D."/>
            <person name="Brent M.R."/>
            <person name="Brooks A.N."/>
            <person name="Brown R.H."/>
            <person name="Butlin R.K."/>
            <person name="Caggese C."/>
            <person name="Calvi B.R."/>
            <person name="Bernardo de Carvalho A."/>
            <person name="Caspi A."/>
            <person name="Castrezana S."/>
            <person name="Celniker S.E."/>
            <person name="Chang J.L."/>
            <person name="Chapple C."/>
            <person name="Chatterji S."/>
            <person name="Chinwalla A."/>
            <person name="Civetta A."/>
            <person name="Clifton S.W."/>
            <person name="Comeron J.M."/>
            <person name="Costello J.C."/>
            <person name="Coyne J.A."/>
            <person name="Daub J."/>
            <person name="David R.G."/>
            <person name="Delcher A.L."/>
            <person name="Delehaunty K."/>
            <person name="Do C.B."/>
            <person name="Ebling H."/>
            <person name="Edwards K."/>
            <person name="Eickbush T."/>
            <person name="Evans J.D."/>
            <person name="Filipski A."/>
            <person name="Findeiss S."/>
            <person name="Freyhult E."/>
            <person name="Fulton L."/>
            <person name="Fulton R."/>
            <person name="Garcia A.C."/>
            <person name="Gardiner A."/>
            <person name="Garfield D.A."/>
            <person name="Garvin B.E."/>
            <person name="Gibson G."/>
            <person name="Gilbert D."/>
            <person name="Gnerre S."/>
            <person name="Godfrey J."/>
            <person name="Good R."/>
            <person name="Gotea V."/>
            <person name="Gravely B."/>
            <person name="Greenberg A.J."/>
            <person name="Griffiths-Jones S."/>
            <person name="Gross S."/>
            <person name="Guigo R."/>
            <person name="Gustafson E.A."/>
            <person name="Haerty W."/>
            <person name="Hahn M.W."/>
            <person name="Halligan D.L."/>
            <person name="Halpern A.L."/>
            <person name="Halter G.M."/>
            <person name="Han M.V."/>
            <person name="Heger A."/>
            <person name="Hillier L."/>
            <person name="Hinrichs A.S."/>
            <person name="Holmes I."/>
            <person name="Hoskins R.A."/>
            <person name="Hubisz M.J."/>
            <person name="Hultmark D."/>
            <person name="Huntley M.A."/>
            <person name="Jaffe D.B."/>
            <person name="Jagadeeshan S."/>
            <person name="Jeck W.R."/>
            <person name="Johnson J."/>
            <person name="Jones C.D."/>
            <person name="Jordan W.C."/>
            <person name="Karpen G.H."/>
            <person name="Kataoka E."/>
            <person name="Keightley P.D."/>
            <person name="Kheradpour P."/>
            <person name="Kirkness E.F."/>
            <person name="Koerich L.B."/>
            <person name="Kristiansen K."/>
            <person name="Kudrna D."/>
            <person name="Kulathinal R.J."/>
            <person name="Kumar S."/>
            <person name="Kwok R."/>
            <person name="Lander E."/>
            <person name="Langley C.H."/>
            <person name="Lapoint R."/>
            <person name="Lazzaro B.P."/>
            <person name="Lee S.J."/>
            <person name="Levesque L."/>
            <person name="Li R."/>
            <person name="Lin C.F."/>
            <person name="Lin M.F."/>
            <person name="Lindblad-Toh K."/>
            <person name="Llopart A."/>
            <person name="Long M."/>
            <person name="Low L."/>
            <person name="Lozovsky E."/>
            <person name="Lu J."/>
            <person name="Luo M."/>
            <person name="Machado C.A."/>
            <person name="Makalowski W."/>
            <person name="Marzo M."/>
            <person name="Matsuda M."/>
            <person name="Matzkin L."/>
            <person name="McAllister B."/>
            <person name="McBride C.S."/>
            <person name="McKernan B."/>
            <person name="McKernan K."/>
            <person name="Mendez-Lago M."/>
            <person name="Minx P."/>
            <person name="Mollenhauer M.U."/>
            <person name="Montooth K."/>
            <person name="Mount S.M."/>
            <person name="Mu X."/>
            <person name="Myers E."/>
            <person name="Negre B."/>
            <person name="Newfeld S."/>
            <person name="Nielsen R."/>
            <person name="Noor M.A."/>
            <person name="O'Grady P."/>
            <person name="Pachter L."/>
            <person name="Papaceit M."/>
            <person name="Parisi M.J."/>
            <person name="Parisi M."/>
            <person name="Parts L."/>
            <person name="Pedersen J.S."/>
            <person name="Pesole G."/>
            <person name="Phillippy A.M."/>
            <person name="Ponting C.P."/>
            <person name="Pop M."/>
            <person name="Porcelli D."/>
            <person name="Powell J.R."/>
            <person name="Prohaska S."/>
            <person name="Pruitt K."/>
            <person name="Puig M."/>
            <person name="Quesneville H."/>
            <person name="Ram K.R."/>
            <person name="Rand D."/>
            <person name="Rasmussen M.D."/>
            <person name="Reed L.K."/>
            <person name="Reenan R."/>
            <person name="Reily A."/>
            <person name="Remington K.A."/>
            <person name="Rieger T.T."/>
            <person name="Ritchie M.G."/>
            <person name="Robin C."/>
            <person name="Rogers Y.H."/>
            <person name="Rohde C."/>
            <person name="Rozas J."/>
            <person name="Rubenfield M.J."/>
            <person name="Ruiz A."/>
            <person name="Russo S."/>
            <person name="Salzberg S.L."/>
            <person name="Sanchez-Gracia A."/>
            <person name="Saranga D.J."/>
            <person name="Sato H."/>
            <person name="Schaeffer S.W."/>
            <person name="Schatz M.C."/>
            <person name="Schlenke T."/>
            <person name="Schwartz R."/>
            <person name="Segarra C."/>
            <person name="Singh R.S."/>
            <person name="Sirot L."/>
            <person name="Sirota M."/>
            <person name="Sisneros N.B."/>
            <person name="Smith C.D."/>
            <person name="Smith T.F."/>
            <person name="Spieth J."/>
            <person name="Stage D.E."/>
            <person name="Stark A."/>
            <person name="Stephan W."/>
            <person name="Strausberg R.L."/>
            <person name="Strempel S."/>
            <person name="Sturgill D."/>
            <person name="Sutton G."/>
            <person name="Sutton G.G."/>
            <person name="Tao W."/>
            <person name="Teichmann S."/>
            <person name="Tobari Y.N."/>
            <person name="Tomimura Y."/>
            <person name="Tsolas J.M."/>
            <person name="Valente V.L."/>
            <person name="Venter E."/>
            <person name="Venter J.C."/>
            <person name="Vicario S."/>
            <person name="Vieira F.G."/>
            <person name="Vilella A.J."/>
            <person name="Villasante A."/>
            <person name="Walenz B."/>
            <person name="Wang J."/>
            <person name="Wasserman M."/>
            <person name="Watts T."/>
            <person name="Wilson D."/>
            <person name="Wilson R.K."/>
            <person name="Wing R.A."/>
            <person name="Wolfner M.F."/>
            <person name="Wong A."/>
            <person name="Wong G.K."/>
            <person name="Wu C.I."/>
            <person name="Wu G."/>
            <person name="Yamamoto D."/>
            <person name="Yang H.P."/>
            <person name="Yang S.P."/>
            <person name="Yorke J.A."/>
            <person name="Yoshida K."/>
            <person name="Zdobnov E."/>
            <person name="Zhang P."/>
            <person name="Zhang Y."/>
            <person name="Zimin A.V."/>
            <person name="Baldwin J."/>
            <person name="Abdouelleil A."/>
            <person name="Abdulkadir J."/>
            <person name="Abebe A."/>
            <person name="Abera B."/>
            <person name="Abreu J."/>
            <person name="Acer S.C."/>
            <person name="Aftuck L."/>
            <person name="Alexander A."/>
            <person name="An P."/>
            <person name="Anderson E."/>
            <person name="Anderson S."/>
            <person name="Arachi H."/>
            <person name="Azer M."/>
            <person name="Bachantsang P."/>
            <person name="Barry A."/>
            <person name="Bayul T."/>
            <person name="Berlin A."/>
            <person name="Bessette D."/>
            <person name="Bloom T."/>
            <person name="Blye J."/>
            <person name="Boguslavskiy L."/>
            <person name="Bonnet C."/>
            <person name="Boukhgalter B."/>
            <person name="Bourzgui I."/>
            <person name="Brown A."/>
            <person name="Cahill P."/>
            <person name="Channer S."/>
            <person name="Cheshatsang Y."/>
            <person name="Chuda L."/>
            <person name="Citroen M."/>
            <person name="Collymore A."/>
            <person name="Cooke P."/>
            <person name="Costello M."/>
            <person name="D'Aco K."/>
            <person name="Daza R."/>
            <person name="De Haan G."/>
            <person name="DeGray S."/>
            <person name="DeMaso C."/>
            <person name="Dhargay N."/>
            <person name="Dooley K."/>
            <person name="Dooley E."/>
            <person name="Doricent M."/>
            <person name="Dorje P."/>
            <person name="Dorjee K."/>
            <person name="Dupes A."/>
            <person name="Elong R."/>
            <person name="Falk J."/>
            <person name="Farina A."/>
            <person name="Faro S."/>
            <person name="Ferguson D."/>
            <person name="Fisher S."/>
            <person name="Foley C.D."/>
            <person name="Franke A."/>
            <person name="Friedrich D."/>
            <person name="Gadbois L."/>
            <person name="Gearin G."/>
            <person name="Gearin C.R."/>
            <person name="Giannoukos G."/>
            <person name="Goode T."/>
            <person name="Graham J."/>
            <person name="Grandbois E."/>
            <person name="Grewal S."/>
            <person name="Gyaltsen K."/>
            <person name="Hafez N."/>
            <person name="Hagos B."/>
            <person name="Hall J."/>
            <person name="Henson C."/>
            <person name="Hollinger A."/>
            <person name="Honan T."/>
            <person name="Huard M.D."/>
            <person name="Hughes L."/>
            <person name="Hurhula B."/>
            <person name="Husby M.E."/>
            <person name="Kamat A."/>
            <person name="Kanga B."/>
            <person name="Kashin S."/>
            <person name="Khazanovich D."/>
            <person name="Kisner P."/>
            <person name="Lance K."/>
            <person name="Lara M."/>
            <person name="Lee W."/>
            <person name="Lennon N."/>
            <person name="Letendre F."/>
            <person name="LeVine R."/>
            <person name="Lipovsky A."/>
            <person name="Liu X."/>
            <person name="Liu J."/>
            <person name="Liu S."/>
            <person name="Lokyitsang T."/>
            <person name="Lokyitsang Y."/>
            <person name="Lubonja R."/>
            <person name="Lui A."/>
            <person name="MacDonald P."/>
            <person name="Magnisalis V."/>
            <person name="Maru K."/>
            <person name="Matthews C."/>
            <person name="McCusker W."/>
            <person name="McDonough S."/>
            <person name="Mehta T."/>
            <person name="Meldrim J."/>
            <person name="Meneus L."/>
            <person name="Mihai O."/>
            <person name="Mihalev A."/>
            <person name="Mihova T."/>
            <person name="Mittelman R."/>
            <person name="Mlenga V."/>
            <person name="Montmayeur A."/>
            <person name="Mulrain L."/>
            <person name="Navidi A."/>
            <person name="Naylor J."/>
            <person name="Negash T."/>
            <person name="Nguyen T."/>
            <person name="Nguyen N."/>
            <person name="Nicol R."/>
            <person name="Norbu C."/>
            <person name="Norbu N."/>
            <person name="Novod N."/>
            <person name="O'Neill B."/>
            <person name="Osman S."/>
            <person name="Markiewicz E."/>
            <person name="Oyono O.L."/>
            <person name="Patti C."/>
            <person name="Phunkhang P."/>
            <person name="Pierre F."/>
            <person name="Priest M."/>
            <person name="Raghuraman S."/>
            <person name="Rege F."/>
            <person name="Reyes R."/>
            <person name="Rise C."/>
            <person name="Rogov P."/>
            <person name="Ross K."/>
            <person name="Ryan E."/>
            <person name="Settipalli S."/>
            <person name="Shea T."/>
            <person name="Sherpa N."/>
            <person name="Shi L."/>
            <person name="Shih D."/>
            <person name="Sparrow T."/>
            <person name="Spaulding J."/>
            <person name="Stalker J."/>
            <person name="Stange-Thomann N."/>
            <person name="Stavropoulos S."/>
            <person name="Stone C."/>
            <person name="Strader C."/>
            <person name="Tesfaye S."/>
            <person name="Thomson T."/>
            <person name="Thoulutsang Y."/>
            <person name="Thoulutsang D."/>
            <person name="Topham K."/>
            <person name="Topping I."/>
            <person name="Tsamla T."/>
            <person name="Vassiliev H."/>
            <person name="Vo A."/>
            <person name="Wangchuk T."/>
            <person name="Wangdi T."/>
            <person name="Weiand M."/>
            <person name="Wilkinson J."/>
            <person name="Wilson A."/>
            <person name="Yadav S."/>
            <person name="Young G."/>
            <person name="Yu Q."/>
            <person name="Zembek L."/>
            <person name="Zhong D."/>
            <person name="Zimmer A."/>
            <person name="Zwirko Z."/>
            <person name="Jaffe D.B."/>
            <person name="Alvarez P."/>
            <person name="Brockman W."/>
            <person name="Butler J."/>
            <person name="Chin C."/>
            <person name="Gnerre S."/>
            <person name="Grabherr M."/>
            <person name="Kleber M."/>
            <person name="Mauceli E."/>
            <person name="MacCallum I."/>
        </authorList>
    </citation>
    <scope>NUCLEOTIDE SEQUENCE [LARGE SCALE GENOMIC DNA]</scope>
    <source>
        <strain evidence="4">Tucson 15287-2541.00</strain>
    </source>
</reference>
<dbReference type="eggNOG" id="KOG3944">
    <property type="taxonomic scope" value="Eukaryota"/>
</dbReference>